<dbReference type="GO" id="GO:1902201">
    <property type="term" value="P:negative regulation of bacterial-type flagellum-dependent cell motility"/>
    <property type="evidence" value="ECO:0007669"/>
    <property type="project" value="TreeGrafter"/>
</dbReference>
<feature type="transmembrane region" description="Helical" evidence="1">
    <location>
        <begin position="176"/>
        <end position="197"/>
    </location>
</feature>
<dbReference type="RefSeq" id="WP_092479112.1">
    <property type="nucleotide sequence ID" value="NZ_FOHN01000041.1"/>
</dbReference>
<dbReference type="InterPro" id="IPR050469">
    <property type="entry name" value="Diguanylate_Cyclase"/>
</dbReference>
<reference evidence="3 4" key="1">
    <citation type="submission" date="2016-10" db="EMBL/GenBank/DDBJ databases">
        <authorList>
            <person name="de Groot N.N."/>
        </authorList>
    </citation>
    <scope>NUCLEOTIDE SEQUENCE [LARGE SCALE GENOMIC DNA]</scope>
    <source>
        <strain evidence="3 4">DSM 1801</strain>
    </source>
</reference>
<dbReference type="PROSITE" id="PS50887">
    <property type="entry name" value="GGDEF"/>
    <property type="match status" value="1"/>
</dbReference>
<dbReference type="InterPro" id="IPR043128">
    <property type="entry name" value="Rev_trsase/Diguanyl_cyclase"/>
</dbReference>
<evidence type="ECO:0000313" key="4">
    <source>
        <dbReference type="Proteomes" id="UP000199800"/>
    </source>
</evidence>
<dbReference type="Pfam" id="PF00990">
    <property type="entry name" value="GGDEF"/>
    <property type="match status" value="1"/>
</dbReference>
<accession>A0A1I0G0Q1</accession>
<dbReference type="EMBL" id="FOHN01000041">
    <property type="protein sequence ID" value="SET63428.1"/>
    <property type="molecule type" value="Genomic_DNA"/>
</dbReference>
<evidence type="ECO:0000313" key="3">
    <source>
        <dbReference type="EMBL" id="SET63428.1"/>
    </source>
</evidence>
<dbReference type="GO" id="GO:0043709">
    <property type="term" value="P:cell adhesion involved in single-species biofilm formation"/>
    <property type="evidence" value="ECO:0007669"/>
    <property type="project" value="TreeGrafter"/>
</dbReference>
<dbReference type="Gene3D" id="3.30.70.270">
    <property type="match status" value="1"/>
</dbReference>
<dbReference type="OrthoDB" id="9804955at2"/>
<keyword evidence="1" id="KW-0472">Membrane</keyword>
<dbReference type="GO" id="GO:0052621">
    <property type="term" value="F:diguanylate cyclase activity"/>
    <property type="evidence" value="ECO:0007669"/>
    <property type="project" value="TreeGrafter"/>
</dbReference>
<evidence type="ECO:0000259" key="2">
    <source>
        <dbReference type="PROSITE" id="PS50887"/>
    </source>
</evidence>
<proteinExistence type="predicted"/>
<keyword evidence="4" id="KW-1185">Reference proteome</keyword>
<dbReference type="CDD" id="cd01949">
    <property type="entry name" value="GGDEF"/>
    <property type="match status" value="1"/>
</dbReference>
<feature type="transmembrane region" description="Helical" evidence="1">
    <location>
        <begin position="332"/>
        <end position="353"/>
    </location>
</feature>
<dbReference type="STRING" id="29364.SAMN04487772_14110"/>
<feature type="transmembrane region" description="Helical" evidence="1">
    <location>
        <begin position="7"/>
        <end position="25"/>
    </location>
</feature>
<dbReference type="NCBIfam" id="TIGR00254">
    <property type="entry name" value="GGDEF"/>
    <property type="match status" value="1"/>
</dbReference>
<dbReference type="PANTHER" id="PTHR45138">
    <property type="entry name" value="REGULATORY COMPONENTS OF SENSORY TRANSDUCTION SYSTEM"/>
    <property type="match status" value="1"/>
</dbReference>
<feature type="transmembrane region" description="Helical" evidence="1">
    <location>
        <begin position="270"/>
        <end position="290"/>
    </location>
</feature>
<feature type="transmembrane region" description="Helical" evidence="1">
    <location>
        <begin position="296"/>
        <end position="316"/>
    </location>
</feature>
<organism evidence="3 4">
    <name type="scientific">[Clostridium] polysaccharolyticum</name>
    <dbReference type="NCBI Taxonomy" id="29364"/>
    <lineage>
        <taxon>Bacteria</taxon>
        <taxon>Bacillati</taxon>
        <taxon>Bacillota</taxon>
        <taxon>Clostridia</taxon>
        <taxon>Lachnospirales</taxon>
        <taxon>Lachnospiraceae</taxon>
    </lineage>
</organism>
<feature type="transmembrane region" description="Helical" evidence="1">
    <location>
        <begin position="241"/>
        <end position="258"/>
    </location>
</feature>
<dbReference type="InterPro" id="IPR000160">
    <property type="entry name" value="GGDEF_dom"/>
</dbReference>
<dbReference type="InterPro" id="IPR029787">
    <property type="entry name" value="Nucleotide_cyclase"/>
</dbReference>
<feature type="domain" description="GGDEF" evidence="2">
    <location>
        <begin position="425"/>
        <end position="558"/>
    </location>
</feature>
<dbReference type="SMART" id="SM00267">
    <property type="entry name" value="GGDEF"/>
    <property type="match status" value="1"/>
</dbReference>
<dbReference type="PANTHER" id="PTHR45138:SF9">
    <property type="entry name" value="DIGUANYLATE CYCLASE DGCM-RELATED"/>
    <property type="match status" value="1"/>
</dbReference>
<feature type="transmembrane region" description="Helical" evidence="1">
    <location>
        <begin position="359"/>
        <end position="375"/>
    </location>
</feature>
<dbReference type="AlphaFoldDB" id="A0A1I0G0Q1"/>
<sequence>MKRLHVMGTVLCIFFFGILMGYVVWNTKSEDAFLGSKEISSENKNWSLSWNYNRKGSIQLPSRQEGESGDLFSITKQMKFFNSEEQYLCFRSVQNKVRVYVDGGLVYSYGYKGKYALSKAPGIRWNVVKLSGEKNKYSVEIEFESPYRFYSGIMPCVYTGTKTALHTYIVKKEMPYFFIGLVVILVALFIFVSYLVLRDMEFESGLYLAIVVFCLGLWFLSESKLSQFLIHDVYCASQVECILSCIFPSILCTYMVLLRDYEKDMWIRGMYHASLLGFAMTSFMVVYRLIDYVEVRPYTVFLYAGILAGIVINGFLRWKKNKKIKSLKWRDAGLILLLITAIHDMFMLCLSTRIVGGRWFHFGVIFFIGINFLGYEREFATMYVSKLEKDHFRKLAYTDSLTGLNNRVSFEEEMDMLRARDTASNEVYVIIIDMNNLKKINDTLGHKMGDKAIKKVADAIRGAFLKEGTCYRIGGDEFCVLAHKMNGIKVKYVLDKLTHDIENVYFLEGYTLSVAFGYEVYMQTEDRSIDDVFVQADKNMYQCKQKMKRAGKKCIDIN</sequence>
<name>A0A1I0G0Q1_9FIRM</name>
<gene>
    <name evidence="3" type="ORF">SAMN04487772_14110</name>
</gene>
<dbReference type="GO" id="GO:0005886">
    <property type="term" value="C:plasma membrane"/>
    <property type="evidence" value="ECO:0007669"/>
    <property type="project" value="TreeGrafter"/>
</dbReference>
<feature type="transmembrane region" description="Helical" evidence="1">
    <location>
        <begin position="204"/>
        <end position="221"/>
    </location>
</feature>
<dbReference type="SUPFAM" id="SSF55073">
    <property type="entry name" value="Nucleotide cyclase"/>
    <property type="match status" value="1"/>
</dbReference>
<evidence type="ECO:0000256" key="1">
    <source>
        <dbReference type="SAM" id="Phobius"/>
    </source>
</evidence>
<dbReference type="Proteomes" id="UP000199800">
    <property type="component" value="Unassembled WGS sequence"/>
</dbReference>
<keyword evidence="1" id="KW-0812">Transmembrane</keyword>
<protein>
    <submittedName>
        <fullName evidence="3">Diguanylate cyclase (GGDEF) domain-containing protein</fullName>
    </submittedName>
</protein>
<keyword evidence="1" id="KW-1133">Transmembrane helix</keyword>